<evidence type="ECO:0000313" key="2">
    <source>
        <dbReference type="Proteomes" id="UP000030403"/>
    </source>
</evidence>
<protein>
    <submittedName>
        <fullName evidence="1">Uncharacterized protein</fullName>
    </submittedName>
</protein>
<dbReference type="AlphaFoldDB" id="A0A0A5HW57"/>
<dbReference type="InterPro" id="IPR054233">
    <property type="entry name" value="DUF6958"/>
</dbReference>
<dbReference type="Pfam" id="PF22278">
    <property type="entry name" value="DUF6958"/>
    <property type="match status" value="1"/>
</dbReference>
<reference evidence="1 2" key="1">
    <citation type="submission" date="2013-08" db="EMBL/GenBank/DDBJ databases">
        <authorList>
            <person name="Huang J."/>
            <person name="Wang G."/>
        </authorList>
    </citation>
    <scope>NUCLEOTIDE SEQUENCE [LARGE SCALE GENOMIC DNA]</scope>
    <source>
        <strain evidence="1 2">BH030004</strain>
    </source>
</reference>
<dbReference type="RefSeq" id="WP_051255093.1">
    <property type="nucleotide sequence ID" value="NZ_AULJ01000039.1"/>
</dbReference>
<proteinExistence type="predicted"/>
<dbReference type="eggNOG" id="ENOG5032Z79">
    <property type="taxonomic scope" value="Bacteria"/>
</dbReference>
<keyword evidence="2" id="KW-1185">Reference proteome</keyword>
<dbReference type="EMBL" id="AVPF01000022">
    <property type="protein sequence ID" value="KGX87872.1"/>
    <property type="molecule type" value="Genomic_DNA"/>
</dbReference>
<dbReference type="Proteomes" id="UP000030403">
    <property type="component" value="Unassembled WGS sequence"/>
</dbReference>
<name>A0A0A5HW57_9BACI</name>
<comment type="caution">
    <text evidence="1">The sequence shown here is derived from an EMBL/GenBank/DDBJ whole genome shotgun (WGS) entry which is preliminary data.</text>
</comment>
<dbReference type="OrthoDB" id="2453136at2"/>
<evidence type="ECO:0000313" key="1">
    <source>
        <dbReference type="EMBL" id="KGX87872.1"/>
    </source>
</evidence>
<accession>A0A0A5HW57</accession>
<dbReference type="STRING" id="1385511.GCA_000425225_03050"/>
<organism evidence="1 2">
    <name type="scientific">Pontibacillus marinus BH030004 = DSM 16465</name>
    <dbReference type="NCBI Taxonomy" id="1385511"/>
    <lineage>
        <taxon>Bacteria</taxon>
        <taxon>Bacillati</taxon>
        <taxon>Bacillota</taxon>
        <taxon>Bacilli</taxon>
        <taxon>Bacillales</taxon>
        <taxon>Bacillaceae</taxon>
        <taxon>Pontibacillus</taxon>
    </lineage>
</organism>
<gene>
    <name evidence="1" type="ORF">N783_09260</name>
</gene>
<sequence>MEDKIACMHPEGKEAPRIDRDKYETIKRCILNTIQEHEIISFKQLRVEVTHQLKGNFNGSISWYLTTVKLDLEARGYIKRSKRNNLQHLELA</sequence>